<evidence type="ECO:0000313" key="1">
    <source>
        <dbReference type="EMBL" id="CAH2086919.1"/>
    </source>
</evidence>
<dbReference type="AlphaFoldDB" id="A0AAU9TNB9"/>
<dbReference type="Proteomes" id="UP001153954">
    <property type="component" value="Unassembled WGS sequence"/>
</dbReference>
<evidence type="ECO:0000313" key="2">
    <source>
        <dbReference type="Proteomes" id="UP001153954"/>
    </source>
</evidence>
<accession>A0AAU9TNB9</accession>
<reference evidence="1" key="1">
    <citation type="submission" date="2022-03" db="EMBL/GenBank/DDBJ databases">
        <authorList>
            <person name="Tunstrom K."/>
        </authorList>
    </citation>
    <scope>NUCLEOTIDE SEQUENCE</scope>
</reference>
<comment type="caution">
    <text evidence="1">The sequence shown here is derived from an EMBL/GenBank/DDBJ whole genome shotgun (WGS) entry which is preliminary data.</text>
</comment>
<keyword evidence="2" id="KW-1185">Reference proteome</keyword>
<proteinExistence type="predicted"/>
<protein>
    <submittedName>
        <fullName evidence="1">Uncharacterized protein</fullName>
    </submittedName>
</protein>
<organism evidence="1 2">
    <name type="scientific">Euphydryas editha</name>
    <name type="common">Edith's checkerspot</name>
    <dbReference type="NCBI Taxonomy" id="104508"/>
    <lineage>
        <taxon>Eukaryota</taxon>
        <taxon>Metazoa</taxon>
        <taxon>Ecdysozoa</taxon>
        <taxon>Arthropoda</taxon>
        <taxon>Hexapoda</taxon>
        <taxon>Insecta</taxon>
        <taxon>Pterygota</taxon>
        <taxon>Neoptera</taxon>
        <taxon>Endopterygota</taxon>
        <taxon>Lepidoptera</taxon>
        <taxon>Glossata</taxon>
        <taxon>Ditrysia</taxon>
        <taxon>Papilionoidea</taxon>
        <taxon>Nymphalidae</taxon>
        <taxon>Nymphalinae</taxon>
        <taxon>Euphydryas</taxon>
    </lineage>
</organism>
<name>A0AAU9TNB9_EUPED</name>
<sequence>MVSVQEKGLKGSESWNSSVCSAAGPAAGGRRAGGVCGAGAPGGCAVRAHRSRVSRWAARAGARSIAAGHGHGHDVRRVHAQAASTRCCLSVSVVLLCGRVDASPLAVGALCFRLVMRHVF</sequence>
<dbReference type="EMBL" id="CAKOGL010000005">
    <property type="protein sequence ID" value="CAH2086919.1"/>
    <property type="molecule type" value="Genomic_DNA"/>
</dbReference>
<gene>
    <name evidence="1" type="ORF">EEDITHA_LOCUS3235</name>
</gene>